<proteinExistence type="predicted"/>
<dbReference type="InterPro" id="IPR050446">
    <property type="entry name" value="FAD-oxidoreductase/Apoptosis"/>
</dbReference>
<evidence type="ECO:0000256" key="2">
    <source>
        <dbReference type="ARBA" id="ARBA00022630"/>
    </source>
</evidence>
<dbReference type="InterPro" id="IPR023753">
    <property type="entry name" value="FAD/NAD-binding_dom"/>
</dbReference>
<dbReference type="PANTHER" id="PTHR43557">
    <property type="entry name" value="APOPTOSIS-INDUCING FACTOR 1"/>
    <property type="match status" value="1"/>
</dbReference>
<name>A0A919JMW4_9ACTN</name>
<gene>
    <name evidence="7" type="ORF">Ani05nite_75180</name>
</gene>
<dbReference type="Proteomes" id="UP000647172">
    <property type="component" value="Unassembled WGS sequence"/>
</dbReference>
<evidence type="ECO:0000256" key="1">
    <source>
        <dbReference type="ARBA" id="ARBA00001974"/>
    </source>
</evidence>
<evidence type="ECO:0000256" key="4">
    <source>
        <dbReference type="ARBA" id="ARBA00023002"/>
    </source>
</evidence>
<dbReference type="PRINTS" id="PR00411">
    <property type="entry name" value="PNDRDTASEI"/>
</dbReference>
<comment type="cofactor">
    <cofactor evidence="1">
        <name>FAD</name>
        <dbReference type="ChEBI" id="CHEBI:57692"/>
    </cofactor>
</comment>
<keyword evidence="4" id="KW-0560">Oxidoreductase</keyword>
<dbReference type="PRINTS" id="PR00368">
    <property type="entry name" value="FADPNR"/>
</dbReference>
<dbReference type="EMBL" id="BOMQ01000092">
    <property type="protein sequence ID" value="GIE53984.1"/>
    <property type="molecule type" value="Genomic_DNA"/>
</dbReference>
<keyword evidence="2" id="KW-0285">Flavoprotein</keyword>
<dbReference type="AlphaFoldDB" id="A0A919JMW4"/>
<feature type="domain" description="Reductase C-terminal" evidence="6">
    <location>
        <begin position="322"/>
        <end position="410"/>
    </location>
</feature>
<keyword evidence="8" id="KW-1185">Reference proteome</keyword>
<dbReference type="InterPro" id="IPR036188">
    <property type="entry name" value="FAD/NAD-bd_sf"/>
</dbReference>
<evidence type="ECO:0000259" key="6">
    <source>
        <dbReference type="Pfam" id="PF14759"/>
    </source>
</evidence>
<reference evidence="7" key="1">
    <citation type="submission" date="2021-01" db="EMBL/GenBank/DDBJ databases">
        <title>Whole genome shotgun sequence of Actinoplanes nipponensis NBRC 14063.</title>
        <authorList>
            <person name="Komaki H."/>
            <person name="Tamura T."/>
        </authorList>
    </citation>
    <scope>NUCLEOTIDE SEQUENCE</scope>
    <source>
        <strain evidence="7">NBRC 14063</strain>
    </source>
</reference>
<protein>
    <submittedName>
        <fullName evidence="7">Ferredoxin</fullName>
    </submittedName>
</protein>
<evidence type="ECO:0000256" key="3">
    <source>
        <dbReference type="ARBA" id="ARBA00022827"/>
    </source>
</evidence>
<dbReference type="InterPro" id="IPR028202">
    <property type="entry name" value="Reductase_C"/>
</dbReference>
<accession>A0A919JMW4</accession>
<dbReference type="Pfam" id="PF07992">
    <property type="entry name" value="Pyr_redox_2"/>
    <property type="match status" value="1"/>
</dbReference>
<comment type="caution">
    <text evidence="7">The sequence shown here is derived from an EMBL/GenBank/DDBJ whole genome shotgun (WGS) entry which is preliminary data.</text>
</comment>
<dbReference type="GO" id="GO:0005737">
    <property type="term" value="C:cytoplasm"/>
    <property type="evidence" value="ECO:0007669"/>
    <property type="project" value="TreeGrafter"/>
</dbReference>
<sequence>MADHRTFVIVGAGLAGATAAETLRAEGFTGRVVLLGSEPERPYERPPLSKGLLLGTATPDSVHVHDADWYPGHGVELRTGCPVTAIDRATHRVRLTGGEELAYDKLLLATGAGPRDLPVPGADLDGVLRLRTLADSARLAESVVAGARLVIIGAGWIGLEIAAAARARGAAVTVVETAALPLQRVLGDRLAASFAALHREHGVVFRFGAHTRELRGTGRVSQVVLTDGTVLDADVVLIAVGVTPDTRLAEAASLAVDNGILVDGGLRTEDPDIFAAGDVANWRHPLLGARIRVEHWANARESGPAAARAMLGRPVSYDRLPYFFTDQYDLGLEYAGWTPPGTATELVIRGDVDRREFVAFWTAGGRVLAGMNVNVWDVTDPIQDLIRAGLSGATVDPAALADPAVALQDLIS</sequence>
<dbReference type="Gene3D" id="3.50.50.60">
    <property type="entry name" value="FAD/NAD(P)-binding domain"/>
    <property type="match status" value="2"/>
</dbReference>
<evidence type="ECO:0000313" key="8">
    <source>
        <dbReference type="Proteomes" id="UP000647172"/>
    </source>
</evidence>
<evidence type="ECO:0000259" key="5">
    <source>
        <dbReference type="Pfam" id="PF07992"/>
    </source>
</evidence>
<dbReference type="Gene3D" id="3.30.390.30">
    <property type="match status" value="1"/>
</dbReference>
<dbReference type="SUPFAM" id="SSF51905">
    <property type="entry name" value="FAD/NAD(P)-binding domain"/>
    <property type="match status" value="2"/>
</dbReference>
<dbReference type="Pfam" id="PF14759">
    <property type="entry name" value="Reductase_C"/>
    <property type="match status" value="1"/>
</dbReference>
<feature type="domain" description="FAD/NAD(P)-binding" evidence="5">
    <location>
        <begin position="7"/>
        <end position="303"/>
    </location>
</feature>
<keyword evidence="3" id="KW-0274">FAD</keyword>
<dbReference type="InterPro" id="IPR016156">
    <property type="entry name" value="FAD/NAD-linked_Rdtase_dimer_sf"/>
</dbReference>
<dbReference type="RefSeq" id="WP_203776460.1">
    <property type="nucleotide sequence ID" value="NZ_BOMQ01000092.1"/>
</dbReference>
<organism evidence="7 8">
    <name type="scientific">Actinoplanes nipponensis</name>
    <dbReference type="NCBI Taxonomy" id="135950"/>
    <lineage>
        <taxon>Bacteria</taxon>
        <taxon>Bacillati</taxon>
        <taxon>Actinomycetota</taxon>
        <taxon>Actinomycetes</taxon>
        <taxon>Micromonosporales</taxon>
        <taxon>Micromonosporaceae</taxon>
        <taxon>Actinoplanes</taxon>
    </lineage>
</organism>
<dbReference type="GO" id="GO:0016651">
    <property type="term" value="F:oxidoreductase activity, acting on NAD(P)H"/>
    <property type="evidence" value="ECO:0007669"/>
    <property type="project" value="TreeGrafter"/>
</dbReference>
<dbReference type="SUPFAM" id="SSF55424">
    <property type="entry name" value="FAD/NAD-linked reductases, dimerisation (C-terminal) domain"/>
    <property type="match status" value="1"/>
</dbReference>
<dbReference type="PANTHER" id="PTHR43557:SF2">
    <property type="entry name" value="RIESKE DOMAIN-CONTAINING PROTEIN-RELATED"/>
    <property type="match status" value="1"/>
</dbReference>
<evidence type="ECO:0000313" key="7">
    <source>
        <dbReference type="EMBL" id="GIE53984.1"/>
    </source>
</evidence>